<feature type="domain" description="Signal transduction histidine kinase subgroup 3 dimerisation and phosphoacceptor" evidence="10">
    <location>
        <begin position="184"/>
        <end position="246"/>
    </location>
</feature>
<sequence>MPAPPRPHRHDLWIALTGLGCGLIAIYFELYTINPYQTSELPRLPSLLLACVAALYRRTLPRAALLLATVALVVDVLSGGSLPVLVIFSDVLYAAVLYGPARFGRALVSGSTLLSAAGTVGLVAWLREPEALVIGALIAGVTAFPAWTGLLLREHRDAAAAERLRAEQTALLAEMDRAQAVAAERARMARELHDVVANHLSAIAIHSTAALSLNRPETSAEALAVIRENSTQGLTEMRRLIGLLRASGPEEQPRASPTLDGLDLLLERASRGDASGKLRFVSRDERAADLRLPAPVELAAYRIVQESLTNAVKHAAPGQVEVLLGLHDERLTVTVTSPYQQGTASRAPGSGAGLVGMAERAELLRGSFEAGPVPDEAGAHHWRVAAELPLAEGNPRT</sequence>
<keyword evidence="9" id="KW-0812">Transmembrane</keyword>
<keyword evidence="9" id="KW-0472">Membrane</keyword>
<evidence type="ECO:0000256" key="9">
    <source>
        <dbReference type="SAM" id="Phobius"/>
    </source>
</evidence>
<reference evidence="12" key="1">
    <citation type="submission" date="2023-07" db="EMBL/GenBank/DDBJ databases">
        <title>30 novel species of actinomycetes from the DSMZ collection.</title>
        <authorList>
            <person name="Nouioui I."/>
        </authorList>
    </citation>
    <scope>NUCLEOTIDE SEQUENCE [LARGE SCALE GENOMIC DNA]</scope>
    <source>
        <strain evidence="12">DSM 44915</strain>
    </source>
</reference>
<feature type="transmembrane region" description="Helical" evidence="9">
    <location>
        <begin position="132"/>
        <end position="152"/>
    </location>
</feature>
<organism evidence="11 12">
    <name type="scientific">Streptomyces chisholmiae</name>
    <dbReference type="NCBI Taxonomy" id="3075540"/>
    <lineage>
        <taxon>Bacteria</taxon>
        <taxon>Bacillati</taxon>
        <taxon>Actinomycetota</taxon>
        <taxon>Actinomycetes</taxon>
        <taxon>Kitasatosporales</taxon>
        <taxon>Streptomycetaceae</taxon>
        <taxon>Streptomyces</taxon>
    </lineage>
</organism>
<dbReference type="SUPFAM" id="SSF55874">
    <property type="entry name" value="ATPase domain of HSP90 chaperone/DNA topoisomerase II/histidine kinase"/>
    <property type="match status" value="1"/>
</dbReference>
<protein>
    <recommendedName>
        <fullName evidence="2">histidine kinase</fullName>
        <ecNumber evidence="2">2.7.13.3</ecNumber>
    </recommendedName>
</protein>
<dbReference type="EMBL" id="JAVREO010000022">
    <property type="protein sequence ID" value="MDT0269993.1"/>
    <property type="molecule type" value="Genomic_DNA"/>
</dbReference>
<gene>
    <name evidence="11" type="ORF">RM844_27305</name>
</gene>
<feature type="transmembrane region" description="Helical" evidence="9">
    <location>
        <begin position="12"/>
        <end position="33"/>
    </location>
</feature>
<dbReference type="Proteomes" id="UP001183410">
    <property type="component" value="Unassembled WGS sequence"/>
</dbReference>
<evidence type="ECO:0000259" key="10">
    <source>
        <dbReference type="Pfam" id="PF07730"/>
    </source>
</evidence>
<dbReference type="RefSeq" id="WP_311670075.1">
    <property type="nucleotide sequence ID" value="NZ_JAVREO010000022.1"/>
</dbReference>
<dbReference type="Pfam" id="PF07730">
    <property type="entry name" value="HisKA_3"/>
    <property type="match status" value="1"/>
</dbReference>
<evidence type="ECO:0000256" key="2">
    <source>
        <dbReference type="ARBA" id="ARBA00012438"/>
    </source>
</evidence>
<evidence type="ECO:0000256" key="4">
    <source>
        <dbReference type="ARBA" id="ARBA00022679"/>
    </source>
</evidence>
<keyword evidence="8" id="KW-0902">Two-component regulatory system</keyword>
<dbReference type="InterPro" id="IPR050482">
    <property type="entry name" value="Sensor_HK_TwoCompSys"/>
</dbReference>
<dbReference type="Gene3D" id="3.30.565.10">
    <property type="entry name" value="Histidine kinase-like ATPase, C-terminal domain"/>
    <property type="match status" value="1"/>
</dbReference>
<dbReference type="Gene3D" id="1.20.5.1930">
    <property type="match status" value="1"/>
</dbReference>
<evidence type="ECO:0000313" key="12">
    <source>
        <dbReference type="Proteomes" id="UP001183410"/>
    </source>
</evidence>
<keyword evidence="3" id="KW-0597">Phosphoprotein</keyword>
<feature type="transmembrane region" description="Helical" evidence="9">
    <location>
        <begin position="65"/>
        <end position="94"/>
    </location>
</feature>
<keyword evidence="6 11" id="KW-0418">Kinase</keyword>
<feature type="transmembrane region" description="Helical" evidence="9">
    <location>
        <begin position="106"/>
        <end position="126"/>
    </location>
</feature>
<dbReference type="InterPro" id="IPR011712">
    <property type="entry name" value="Sig_transdc_His_kin_sub3_dim/P"/>
</dbReference>
<dbReference type="InterPro" id="IPR036890">
    <property type="entry name" value="HATPase_C_sf"/>
</dbReference>
<evidence type="ECO:0000256" key="1">
    <source>
        <dbReference type="ARBA" id="ARBA00000085"/>
    </source>
</evidence>
<evidence type="ECO:0000313" key="11">
    <source>
        <dbReference type="EMBL" id="MDT0269993.1"/>
    </source>
</evidence>
<dbReference type="PANTHER" id="PTHR24421">
    <property type="entry name" value="NITRATE/NITRITE SENSOR PROTEIN NARX-RELATED"/>
    <property type="match status" value="1"/>
</dbReference>
<comment type="caution">
    <text evidence="11">The sequence shown here is derived from an EMBL/GenBank/DDBJ whole genome shotgun (WGS) entry which is preliminary data.</text>
</comment>
<comment type="catalytic activity">
    <reaction evidence="1">
        <text>ATP + protein L-histidine = ADP + protein N-phospho-L-histidine.</text>
        <dbReference type="EC" id="2.7.13.3"/>
    </reaction>
</comment>
<name>A0ABU2K0K5_9ACTN</name>
<accession>A0ABU2K0K5</accession>
<evidence type="ECO:0000256" key="5">
    <source>
        <dbReference type="ARBA" id="ARBA00022741"/>
    </source>
</evidence>
<evidence type="ECO:0000256" key="8">
    <source>
        <dbReference type="ARBA" id="ARBA00023012"/>
    </source>
</evidence>
<dbReference type="EC" id="2.7.13.3" evidence="2"/>
<proteinExistence type="predicted"/>
<dbReference type="PANTHER" id="PTHR24421:SF10">
    <property type="entry name" value="NITRATE_NITRITE SENSOR PROTEIN NARQ"/>
    <property type="match status" value="1"/>
</dbReference>
<dbReference type="CDD" id="cd16917">
    <property type="entry name" value="HATPase_UhpB-NarQ-NarX-like"/>
    <property type="match status" value="1"/>
</dbReference>
<keyword evidence="7" id="KW-0067">ATP-binding</keyword>
<keyword evidence="9" id="KW-1133">Transmembrane helix</keyword>
<keyword evidence="5" id="KW-0547">Nucleotide-binding</keyword>
<dbReference type="GO" id="GO:0016301">
    <property type="term" value="F:kinase activity"/>
    <property type="evidence" value="ECO:0007669"/>
    <property type="project" value="UniProtKB-KW"/>
</dbReference>
<evidence type="ECO:0000256" key="3">
    <source>
        <dbReference type="ARBA" id="ARBA00022553"/>
    </source>
</evidence>
<keyword evidence="4" id="KW-0808">Transferase</keyword>
<keyword evidence="12" id="KW-1185">Reference proteome</keyword>
<evidence type="ECO:0000256" key="6">
    <source>
        <dbReference type="ARBA" id="ARBA00022777"/>
    </source>
</evidence>
<evidence type="ECO:0000256" key="7">
    <source>
        <dbReference type="ARBA" id="ARBA00022840"/>
    </source>
</evidence>